<evidence type="ECO:0000259" key="8">
    <source>
        <dbReference type="PROSITE" id="PS50893"/>
    </source>
</evidence>
<feature type="domain" description="ABC transporter" evidence="8">
    <location>
        <begin position="25"/>
        <end position="255"/>
    </location>
</feature>
<reference evidence="9 10" key="1">
    <citation type="submission" date="2020-07" db="EMBL/GenBank/DDBJ databases">
        <title>Sequencing the genomes of 1000 actinobacteria strains.</title>
        <authorList>
            <person name="Klenk H.-P."/>
        </authorList>
    </citation>
    <scope>NUCLEOTIDE SEQUENCE [LARGE SCALE GENOMIC DNA]</scope>
    <source>
        <strain evidence="9 10">DSM 26474</strain>
    </source>
</reference>
<dbReference type="GO" id="GO:0016887">
    <property type="term" value="F:ATP hydrolysis activity"/>
    <property type="evidence" value="ECO:0007669"/>
    <property type="project" value="InterPro"/>
</dbReference>
<dbReference type="Pfam" id="PF00005">
    <property type="entry name" value="ABC_tran"/>
    <property type="match status" value="1"/>
</dbReference>
<dbReference type="GO" id="GO:0005524">
    <property type="term" value="F:ATP binding"/>
    <property type="evidence" value="ECO:0007669"/>
    <property type="project" value="UniProtKB-KW"/>
</dbReference>
<evidence type="ECO:0000256" key="1">
    <source>
        <dbReference type="ARBA" id="ARBA00022448"/>
    </source>
</evidence>
<evidence type="ECO:0000256" key="7">
    <source>
        <dbReference type="RuleBase" id="RU364083"/>
    </source>
</evidence>
<evidence type="ECO:0000256" key="4">
    <source>
        <dbReference type="ARBA" id="ARBA00022840"/>
    </source>
</evidence>
<dbReference type="Gene3D" id="3.40.50.300">
    <property type="entry name" value="P-loop containing nucleotide triphosphate hydrolases"/>
    <property type="match status" value="1"/>
</dbReference>
<keyword evidence="5 7" id="KW-1278">Translocase</keyword>
<dbReference type="InterPro" id="IPR013611">
    <property type="entry name" value="Transp-assoc_OB_typ2"/>
</dbReference>
<comment type="caution">
    <text evidence="9">The sequence shown here is derived from an EMBL/GenBank/DDBJ whole genome shotgun (WGS) entry which is preliminary data.</text>
</comment>
<dbReference type="PROSITE" id="PS00211">
    <property type="entry name" value="ABC_TRANSPORTER_1"/>
    <property type="match status" value="1"/>
</dbReference>
<keyword evidence="10" id="KW-1185">Reference proteome</keyword>
<dbReference type="InterPro" id="IPR003593">
    <property type="entry name" value="AAA+_ATPase"/>
</dbReference>
<keyword evidence="4 7" id="KW-0067">ATP-binding</keyword>
<dbReference type="InterPro" id="IPR003439">
    <property type="entry name" value="ABC_transporter-like_ATP-bd"/>
</dbReference>
<evidence type="ECO:0000313" key="9">
    <source>
        <dbReference type="EMBL" id="NYD70468.1"/>
    </source>
</evidence>
<dbReference type="InterPro" id="IPR008995">
    <property type="entry name" value="Mo/tungstate-bd_C_term_dom"/>
</dbReference>
<keyword evidence="3 7" id="KW-0547">Nucleotide-binding</keyword>
<dbReference type="Gene3D" id="2.40.50.100">
    <property type="match status" value="1"/>
</dbReference>
<dbReference type="SMART" id="SM00382">
    <property type="entry name" value="AAA"/>
    <property type="match status" value="1"/>
</dbReference>
<proteinExistence type="inferred from homology"/>
<evidence type="ECO:0000313" key="10">
    <source>
        <dbReference type="Proteomes" id="UP000549913"/>
    </source>
</evidence>
<dbReference type="InterPro" id="IPR005893">
    <property type="entry name" value="PotA-like"/>
</dbReference>
<dbReference type="SUPFAM" id="SSF52540">
    <property type="entry name" value="P-loop containing nucleoside triphosphate hydrolases"/>
    <property type="match status" value="1"/>
</dbReference>
<protein>
    <recommendedName>
        <fullName evidence="7">Spermidine/putrescine import ATP-binding protein PotA</fullName>
        <ecNumber evidence="7">7.6.2.11</ecNumber>
    </recommendedName>
</protein>
<dbReference type="PANTHER" id="PTHR42781">
    <property type="entry name" value="SPERMIDINE/PUTRESCINE IMPORT ATP-BINDING PROTEIN POTA"/>
    <property type="match status" value="1"/>
</dbReference>
<evidence type="ECO:0000256" key="5">
    <source>
        <dbReference type="ARBA" id="ARBA00022967"/>
    </source>
</evidence>
<gene>
    <name evidence="7" type="primary">potA</name>
    <name evidence="9" type="ORF">BJ984_001626</name>
</gene>
<accession>A0A852SNP6</accession>
<dbReference type="AlphaFoldDB" id="A0A852SNP6"/>
<dbReference type="FunFam" id="3.40.50.300:FF:000133">
    <property type="entry name" value="Spermidine/putrescine import ATP-binding protein PotA"/>
    <property type="match status" value="1"/>
</dbReference>
<comment type="subunit">
    <text evidence="7">The complex is composed of two ATP-binding proteins (PotA), two transmembrane proteins (PotB and PotC) and a solute-binding protein (PotD).</text>
</comment>
<name>A0A852SNP6_9MICO</name>
<dbReference type="PANTHER" id="PTHR42781:SF4">
    <property type="entry name" value="SPERMIDINE_PUTRESCINE IMPORT ATP-BINDING PROTEIN POTA"/>
    <property type="match status" value="1"/>
</dbReference>
<dbReference type="InterPro" id="IPR050093">
    <property type="entry name" value="ABC_SmlMolc_Importer"/>
</dbReference>
<organism evidence="9 10">
    <name type="scientific">Herbiconiux flava</name>
    <dbReference type="NCBI Taxonomy" id="881268"/>
    <lineage>
        <taxon>Bacteria</taxon>
        <taxon>Bacillati</taxon>
        <taxon>Actinomycetota</taxon>
        <taxon>Actinomycetes</taxon>
        <taxon>Micrococcales</taxon>
        <taxon>Microbacteriaceae</taxon>
        <taxon>Herbiconiux</taxon>
    </lineage>
</organism>
<comment type="similarity">
    <text evidence="7">Belongs to the ABC transporter superfamily. Spermidine/putrescine importer (TC 3.A.1.11.1) family.</text>
</comment>
<dbReference type="PROSITE" id="PS50893">
    <property type="entry name" value="ABC_TRANSPORTER_2"/>
    <property type="match status" value="1"/>
</dbReference>
<evidence type="ECO:0000256" key="3">
    <source>
        <dbReference type="ARBA" id="ARBA00022741"/>
    </source>
</evidence>
<dbReference type="Proteomes" id="UP000549913">
    <property type="component" value="Unassembled WGS sequence"/>
</dbReference>
<dbReference type="InterPro" id="IPR027417">
    <property type="entry name" value="P-loop_NTPase"/>
</dbReference>
<dbReference type="EC" id="7.6.2.11" evidence="7"/>
<dbReference type="Pfam" id="PF08402">
    <property type="entry name" value="TOBE_2"/>
    <property type="match status" value="1"/>
</dbReference>
<keyword evidence="6 7" id="KW-0472">Membrane</keyword>
<keyword evidence="1 7" id="KW-0813">Transport</keyword>
<dbReference type="InterPro" id="IPR017871">
    <property type="entry name" value="ABC_transporter-like_CS"/>
</dbReference>
<dbReference type="GO" id="GO:0043190">
    <property type="term" value="C:ATP-binding cassette (ABC) transporter complex"/>
    <property type="evidence" value="ECO:0007669"/>
    <property type="project" value="InterPro"/>
</dbReference>
<dbReference type="SUPFAM" id="SSF50331">
    <property type="entry name" value="MOP-like"/>
    <property type="match status" value="1"/>
</dbReference>
<comment type="catalytic activity">
    <reaction evidence="7">
        <text>ATP + H2O + polyamine-[polyamine-binding protein]Side 1 = ADP + phosphate + polyamineSide 2 + [polyamine-binding protein]Side 1.</text>
        <dbReference type="EC" id="7.6.2.11"/>
    </reaction>
</comment>
<sequence length="379" mass="40044">MTMDTHAPLSRPDARADAPARPELLVLSGLSHSYGGVRALHDIDLTIGDNEFFALLGPSGCGKTTLLRSIAGFETPESGTIALDGVDLVSTPAHKRPVNMMFQSYALFPHLSVERNVAYGLEAEGLGKAEVKRRVGEAIETVGLGAFARRRPSQLSGGQRQRVALARAIVKRPRLLLLDEPLSALDRKVRADMQLELKRLQHEVGMTFVVVTHDQEEAMSMADRVAVLDAGRVEQLDTPVGLYSNPRTRFVAEFIGSSSLFDGTATAGGVDVAGLAELPAAHTLPVGSAVTLVVRPEDIEVVAPGGAGLLEGVVIDTYFLGGSSTVSVAVPGREKPVGCTVHATSTARRGDTVGLRIDHARSVVVADTRPVSHGGTESA</sequence>
<comment type="function">
    <text evidence="7">Part of the ABC transporter complex PotABCD involved in spermidine/putrescine import. Responsible for energy coupling to the transport system.</text>
</comment>
<keyword evidence="2 7" id="KW-1003">Cell membrane</keyword>
<dbReference type="EMBL" id="JACCBM010000001">
    <property type="protein sequence ID" value="NYD70468.1"/>
    <property type="molecule type" value="Genomic_DNA"/>
</dbReference>
<evidence type="ECO:0000256" key="2">
    <source>
        <dbReference type="ARBA" id="ARBA00022475"/>
    </source>
</evidence>
<evidence type="ECO:0000256" key="6">
    <source>
        <dbReference type="ARBA" id="ARBA00023136"/>
    </source>
</evidence>
<dbReference type="NCBIfam" id="TIGR01187">
    <property type="entry name" value="potA"/>
    <property type="match status" value="1"/>
</dbReference>
<dbReference type="GO" id="GO:0015417">
    <property type="term" value="F:ABC-type polyamine transporter activity"/>
    <property type="evidence" value="ECO:0007669"/>
    <property type="project" value="UniProtKB-EC"/>
</dbReference>